<sequence length="134" mass="14820">MTDPQMILGQARYGPVPPDWRVFTKRRGRLSGFLHGTSHDPDPLLVITPEGAVEYANEHKPPVIVAFYDLAGIELQVRGQSSSDSSMVSISVWIDLYYRDGGKAKWRSASFASDMQAVQGFIEAWGAYRACGGR</sequence>
<proteinExistence type="predicted"/>
<name>A0ABW1F5M2_9ACTN</name>
<protein>
    <submittedName>
        <fullName evidence="1">Uncharacterized protein</fullName>
    </submittedName>
</protein>
<evidence type="ECO:0000313" key="1">
    <source>
        <dbReference type="EMBL" id="MFC5888591.1"/>
    </source>
</evidence>
<organism evidence="1 2">
    <name type="scientific">Kitasatospora aburaviensis</name>
    <dbReference type="NCBI Taxonomy" id="67265"/>
    <lineage>
        <taxon>Bacteria</taxon>
        <taxon>Bacillati</taxon>
        <taxon>Actinomycetota</taxon>
        <taxon>Actinomycetes</taxon>
        <taxon>Kitasatosporales</taxon>
        <taxon>Streptomycetaceae</taxon>
        <taxon>Kitasatospora</taxon>
    </lineage>
</organism>
<reference evidence="2" key="1">
    <citation type="journal article" date="2019" name="Int. J. Syst. Evol. Microbiol.">
        <title>The Global Catalogue of Microorganisms (GCM) 10K type strain sequencing project: providing services to taxonomists for standard genome sequencing and annotation.</title>
        <authorList>
            <consortium name="The Broad Institute Genomics Platform"/>
            <consortium name="The Broad Institute Genome Sequencing Center for Infectious Disease"/>
            <person name="Wu L."/>
            <person name="Ma J."/>
        </authorList>
    </citation>
    <scope>NUCLEOTIDE SEQUENCE [LARGE SCALE GENOMIC DNA]</scope>
    <source>
        <strain evidence="2">CGMCC 4.1469</strain>
    </source>
</reference>
<dbReference type="RefSeq" id="WP_313761278.1">
    <property type="nucleotide sequence ID" value="NZ_BAAAVH010000040.1"/>
</dbReference>
<keyword evidence="2" id="KW-1185">Reference proteome</keyword>
<dbReference type="Proteomes" id="UP001596067">
    <property type="component" value="Unassembled WGS sequence"/>
</dbReference>
<gene>
    <name evidence="1" type="ORF">ACFP0N_26845</name>
</gene>
<comment type="caution">
    <text evidence="1">The sequence shown here is derived from an EMBL/GenBank/DDBJ whole genome shotgun (WGS) entry which is preliminary data.</text>
</comment>
<dbReference type="EMBL" id="JBHSOD010000042">
    <property type="protein sequence ID" value="MFC5888591.1"/>
    <property type="molecule type" value="Genomic_DNA"/>
</dbReference>
<evidence type="ECO:0000313" key="2">
    <source>
        <dbReference type="Proteomes" id="UP001596067"/>
    </source>
</evidence>
<accession>A0ABW1F5M2</accession>